<comment type="caution">
    <text evidence="1">The sequence shown here is derived from an EMBL/GenBank/DDBJ whole genome shotgun (WGS) entry which is preliminary data.</text>
</comment>
<organism evidence="1 2">
    <name type="scientific">Elysia crispata</name>
    <name type="common">lettuce slug</name>
    <dbReference type="NCBI Taxonomy" id="231223"/>
    <lineage>
        <taxon>Eukaryota</taxon>
        <taxon>Metazoa</taxon>
        <taxon>Spiralia</taxon>
        <taxon>Lophotrochozoa</taxon>
        <taxon>Mollusca</taxon>
        <taxon>Gastropoda</taxon>
        <taxon>Heterobranchia</taxon>
        <taxon>Euthyneura</taxon>
        <taxon>Panpulmonata</taxon>
        <taxon>Sacoglossa</taxon>
        <taxon>Placobranchoidea</taxon>
        <taxon>Plakobranchidae</taxon>
        <taxon>Elysia</taxon>
    </lineage>
</organism>
<dbReference type="PROSITE" id="PS51257">
    <property type="entry name" value="PROKAR_LIPOPROTEIN"/>
    <property type="match status" value="1"/>
</dbReference>
<dbReference type="Proteomes" id="UP001283361">
    <property type="component" value="Unassembled WGS sequence"/>
</dbReference>
<accession>A0AAE1A1F0</accession>
<keyword evidence="2" id="KW-1185">Reference proteome</keyword>
<proteinExistence type="predicted"/>
<reference evidence="1" key="1">
    <citation type="journal article" date="2023" name="G3 (Bethesda)">
        <title>A reference genome for the long-term kleptoplast-retaining sea slug Elysia crispata morphotype clarki.</title>
        <authorList>
            <person name="Eastman K.E."/>
            <person name="Pendleton A.L."/>
            <person name="Shaikh M.A."/>
            <person name="Suttiyut T."/>
            <person name="Ogas R."/>
            <person name="Tomko P."/>
            <person name="Gavelis G."/>
            <person name="Widhalm J.R."/>
            <person name="Wisecaver J.H."/>
        </authorList>
    </citation>
    <scope>NUCLEOTIDE SEQUENCE</scope>
    <source>
        <strain evidence="1">ECLA1</strain>
    </source>
</reference>
<dbReference type="EMBL" id="JAWDGP010002824">
    <property type="protein sequence ID" value="KAK3779543.1"/>
    <property type="molecule type" value="Genomic_DNA"/>
</dbReference>
<sequence length="103" mass="10867">MHSSRVVKVLPSPCPSVAAASCSSHAVTDTSTPGLVGCSLKHPTSHQSLTHRPQAWPGWLLTEAPNITPVTDTSTPGLVGCSLKHPTLHQSLTHRPQAWLAAH</sequence>
<evidence type="ECO:0000313" key="2">
    <source>
        <dbReference type="Proteomes" id="UP001283361"/>
    </source>
</evidence>
<protein>
    <submittedName>
        <fullName evidence="1">Uncharacterized protein</fullName>
    </submittedName>
</protein>
<evidence type="ECO:0000313" key="1">
    <source>
        <dbReference type="EMBL" id="KAK3779543.1"/>
    </source>
</evidence>
<gene>
    <name evidence="1" type="ORF">RRG08_045289</name>
</gene>
<name>A0AAE1A1F0_9GAST</name>
<dbReference type="AlphaFoldDB" id="A0AAE1A1F0"/>